<evidence type="ECO:0000256" key="13">
    <source>
        <dbReference type="SAM" id="Phobius"/>
    </source>
</evidence>
<keyword evidence="16" id="KW-1185">Reference proteome</keyword>
<feature type="transmembrane region" description="Helical" evidence="13">
    <location>
        <begin position="195"/>
        <end position="215"/>
    </location>
</feature>
<dbReference type="GO" id="GO:0008234">
    <property type="term" value="F:cysteine-type peptidase activity"/>
    <property type="evidence" value="ECO:0007669"/>
    <property type="project" value="UniProtKB-KW"/>
</dbReference>
<keyword evidence="11 13" id="KW-1133">Transmembrane helix</keyword>
<dbReference type="Pfam" id="PF00005">
    <property type="entry name" value="ABC_tran"/>
    <property type="match status" value="1"/>
</dbReference>
<evidence type="ECO:0000256" key="3">
    <source>
        <dbReference type="ARBA" id="ARBA00005417"/>
    </source>
</evidence>
<dbReference type="EMBL" id="QKVO01000001">
    <property type="protein sequence ID" value="RAO95312.1"/>
    <property type="molecule type" value="Genomic_DNA"/>
</dbReference>
<dbReference type="InterPro" id="IPR005074">
    <property type="entry name" value="Peptidase_C39"/>
</dbReference>
<keyword evidence="7" id="KW-0547">Nucleotide-binding</keyword>
<keyword evidence="8" id="KW-0788">Thiol protease</keyword>
<dbReference type="InterPro" id="IPR027417">
    <property type="entry name" value="P-loop_NTPase"/>
</dbReference>
<evidence type="ECO:0000256" key="7">
    <source>
        <dbReference type="ARBA" id="ARBA00022741"/>
    </source>
</evidence>
<dbReference type="InterPro" id="IPR050095">
    <property type="entry name" value="ECF_ABC_transporter_ATP-bd"/>
</dbReference>
<proteinExistence type="inferred from homology"/>
<evidence type="ECO:0000256" key="10">
    <source>
        <dbReference type="ARBA" id="ARBA00022967"/>
    </source>
</evidence>
<dbReference type="SUPFAM" id="SSF90123">
    <property type="entry name" value="ABC transporter transmembrane region"/>
    <property type="match status" value="1"/>
</dbReference>
<evidence type="ECO:0000256" key="8">
    <source>
        <dbReference type="ARBA" id="ARBA00022807"/>
    </source>
</evidence>
<dbReference type="SMART" id="SM00382">
    <property type="entry name" value="AAA"/>
    <property type="match status" value="1"/>
</dbReference>
<name>A0A328PKC4_9MOLU</name>
<feature type="transmembrane region" description="Helical" evidence="13">
    <location>
        <begin position="162"/>
        <end position="183"/>
    </location>
</feature>
<comment type="similarity">
    <text evidence="3">Belongs to the ABC transporter superfamily.</text>
</comment>
<evidence type="ECO:0000256" key="2">
    <source>
        <dbReference type="ARBA" id="ARBA00004651"/>
    </source>
</evidence>
<evidence type="ECO:0000259" key="14">
    <source>
        <dbReference type="PROSITE" id="PS50990"/>
    </source>
</evidence>
<dbReference type="InterPro" id="IPR036640">
    <property type="entry name" value="ABC1_TM_sf"/>
</dbReference>
<dbReference type="Gene3D" id="3.90.70.10">
    <property type="entry name" value="Cysteine proteinases"/>
    <property type="match status" value="1"/>
</dbReference>
<keyword evidence="8" id="KW-0645">Protease</keyword>
<dbReference type="PANTHER" id="PTHR43553:SF27">
    <property type="entry name" value="ENERGY-COUPLING FACTOR TRANSPORTER ATP-BINDING PROTEIN ECFA2"/>
    <property type="match status" value="1"/>
</dbReference>
<dbReference type="GO" id="GO:0016887">
    <property type="term" value="F:ATP hydrolysis activity"/>
    <property type="evidence" value="ECO:0007669"/>
    <property type="project" value="InterPro"/>
</dbReference>
<dbReference type="GO" id="GO:0042626">
    <property type="term" value="F:ATPase-coupled transmembrane transporter activity"/>
    <property type="evidence" value="ECO:0007669"/>
    <property type="project" value="TreeGrafter"/>
</dbReference>
<dbReference type="Proteomes" id="UP000249762">
    <property type="component" value="Unassembled WGS sequence"/>
</dbReference>
<evidence type="ECO:0000256" key="11">
    <source>
        <dbReference type="ARBA" id="ARBA00022989"/>
    </source>
</evidence>
<keyword evidence="12 13" id="KW-0472">Membrane</keyword>
<evidence type="ECO:0000256" key="4">
    <source>
        <dbReference type="ARBA" id="ARBA00022448"/>
    </source>
</evidence>
<accession>A0A328PKC4</accession>
<evidence type="ECO:0000313" key="15">
    <source>
        <dbReference type="EMBL" id="RAO95312.1"/>
    </source>
</evidence>
<evidence type="ECO:0000256" key="6">
    <source>
        <dbReference type="ARBA" id="ARBA00022692"/>
    </source>
</evidence>
<comment type="caution">
    <text evidence="15">The sequence shown here is derived from an EMBL/GenBank/DDBJ whole genome shotgun (WGS) entry which is preliminary data.</text>
</comment>
<dbReference type="GO" id="GO:0005524">
    <property type="term" value="F:ATP binding"/>
    <property type="evidence" value="ECO:0007669"/>
    <property type="project" value="UniProtKB-KW"/>
</dbReference>
<keyword evidence="6 13" id="KW-0812">Transmembrane</keyword>
<reference evidence="16" key="1">
    <citation type="submission" date="2018-06" db="EMBL/GenBank/DDBJ databases">
        <authorList>
            <person name="Martinez Ocampo F."/>
            <person name="Quiroz Castaneda R.E."/>
            <person name="Rojas Lopez X."/>
        </authorList>
    </citation>
    <scope>NUCLEOTIDE SEQUENCE [LARGE SCALE GENOMIC DNA]</scope>
    <source>
        <strain evidence="16">INIFAP02</strain>
    </source>
</reference>
<dbReference type="Gene3D" id="3.40.50.300">
    <property type="entry name" value="P-loop containing nucleotide triphosphate hydrolases"/>
    <property type="match status" value="1"/>
</dbReference>
<keyword evidence="8" id="KW-0378">Hydrolase</keyword>
<keyword evidence="5" id="KW-1003">Cell membrane</keyword>
<dbReference type="PANTHER" id="PTHR43553">
    <property type="entry name" value="HEAVY METAL TRANSPORTER"/>
    <property type="match status" value="1"/>
</dbReference>
<feature type="transmembrane region" description="Helical" evidence="13">
    <location>
        <begin position="296"/>
        <end position="315"/>
    </location>
</feature>
<dbReference type="AlphaFoldDB" id="A0A328PKC4"/>
<dbReference type="InterPro" id="IPR003439">
    <property type="entry name" value="ABC_transporter-like_ATP-bd"/>
</dbReference>
<sequence length="674" mass="78775">MKIYYQESEHECGVSVTRSLINHFLGREVSRSEIFDQLNITERGISIFELETINRKYGIHLEAYKLSIKELQANPLQGFFVMLLYRNNAEHFVIAKKTQSTCVLYDSELGRFRVDYQQLASIFSGKILLIEKIDSSGKSRILVNYSQKEISILKPSRLLRNISLELTVFFLLIISFVTNKLVFEDVIQSQYLQNIAPIIFIAILVIFIWALVEYLKSIYYFKDKQWYCKELYSILLNRLERKKNYFWSKLSKNQYLMIQEYIETMSLFYSELLSTMISSVMIASLIIFYLIYLQSWFLTLIIVLIFTKTVNFYILHKLDNSGVGKLLKHKVNIQKLIFKLNQFLKYEWDFSKFSFLNSSLSTEITEWQLTDKNFQLKKTLFLKLNFFMTQLINCSIYFIGAYLCFSRSISISHLILAGIAYMQLSSALDKLILNGLNWAKYKNSVNHFKHLLFNDNLPITMSEAYIFPLEPRLIEIKGLSYHNGEKTIFHNLNLSIYPSSFISGPSGIGKSTLYKLISAKLPDAVNSIFINGTRLSSLWMSSLNKLVIYQNSKSEALELDWLKLKQSLSEERLKTVLTLAKQIGIYDYQKLKTKELSDGQRQFVNFLYLCTLSRKILLLDETTSHINSAIREIVFKKLFPLIFEKNFVICSEHDLNLSQFFINHIDLRQISLIS</sequence>
<dbReference type="SUPFAM" id="SSF52540">
    <property type="entry name" value="P-loop containing nucleoside triphosphate hydrolases"/>
    <property type="match status" value="1"/>
</dbReference>
<protein>
    <submittedName>
        <fullName evidence="15">ABC transporter ATP-binding protein</fullName>
    </submittedName>
</protein>
<evidence type="ECO:0000256" key="12">
    <source>
        <dbReference type="ARBA" id="ARBA00023136"/>
    </source>
</evidence>
<evidence type="ECO:0000256" key="9">
    <source>
        <dbReference type="ARBA" id="ARBA00022840"/>
    </source>
</evidence>
<dbReference type="InterPro" id="IPR003593">
    <property type="entry name" value="AAA+_ATPase"/>
</dbReference>
<dbReference type="PROSITE" id="PS50990">
    <property type="entry name" value="PEPTIDASE_C39"/>
    <property type="match status" value="1"/>
</dbReference>
<evidence type="ECO:0000313" key="16">
    <source>
        <dbReference type="Proteomes" id="UP000249762"/>
    </source>
</evidence>
<keyword evidence="4" id="KW-0813">Transport</keyword>
<dbReference type="Pfam" id="PF03412">
    <property type="entry name" value="Peptidase_C39"/>
    <property type="match status" value="1"/>
</dbReference>
<gene>
    <name evidence="15" type="ORF">DNK47_00430</name>
</gene>
<keyword evidence="10" id="KW-1278">Translocase</keyword>
<feature type="transmembrane region" description="Helical" evidence="13">
    <location>
        <begin position="267"/>
        <end position="290"/>
    </location>
</feature>
<evidence type="ECO:0000256" key="5">
    <source>
        <dbReference type="ARBA" id="ARBA00022475"/>
    </source>
</evidence>
<comment type="subcellular location">
    <subcellularLocation>
        <location evidence="2">Cell membrane</location>
        <topology evidence="2">Multi-pass membrane protein</topology>
    </subcellularLocation>
    <subcellularLocation>
        <location evidence="1">Cell membrane</location>
        <topology evidence="1">Peripheral membrane protein</topology>
    </subcellularLocation>
</comment>
<feature type="transmembrane region" description="Helical" evidence="13">
    <location>
        <begin position="380"/>
        <end position="403"/>
    </location>
</feature>
<dbReference type="RefSeq" id="WP_112664977.1">
    <property type="nucleotide sequence ID" value="NZ_QKVO01000001.1"/>
</dbReference>
<dbReference type="OrthoDB" id="403954at2"/>
<evidence type="ECO:0000256" key="1">
    <source>
        <dbReference type="ARBA" id="ARBA00004202"/>
    </source>
</evidence>
<keyword evidence="9 15" id="KW-0067">ATP-binding</keyword>
<feature type="domain" description="Peptidase C39" evidence="14">
    <location>
        <begin position="6"/>
        <end position="130"/>
    </location>
</feature>
<organism evidence="15 16">
    <name type="scientific">Mycoplasma wenyonii</name>
    <dbReference type="NCBI Taxonomy" id="65123"/>
    <lineage>
        <taxon>Bacteria</taxon>
        <taxon>Bacillati</taxon>
        <taxon>Mycoplasmatota</taxon>
        <taxon>Mollicutes</taxon>
        <taxon>Mycoplasmataceae</taxon>
        <taxon>Mycoplasma</taxon>
    </lineage>
</organism>
<dbReference type="GO" id="GO:0043190">
    <property type="term" value="C:ATP-binding cassette (ABC) transporter complex"/>
    <property type="evidence" value="ECO:0007669"/>
    <property type="project" value="TreeGrafter"/>
</dbReference>
<dbReference type="GO" id="GO:0006508">
    <property type="term" value="P:proteolysis"/>
    <property type="evidence" value="ECO:0007669"/>
    <property type="project" value="InterPro"/>
</dbReference>